<name>A0A1M5LLF2_9FLAO</name>
<accession>A0A1M5LLF2</accession>
<dbReference type="EMBL" id="FQWF01000008">
    <property type="protein sequence ID" value="SHG65509.1"/>
    <property type="molecule type" value="Genomic_DNA"/>
</dbReference>
<dbReference type="EMBL" id="FQWF01000008">
    <property type="protein sequence ID" value="SHG65364.1"/>
    <property type="molecule type" value="Genomic_DNA"/>
</dbReference>
<reference evidence="3" key="2">
    <citation type="submission" date="2016-11" db="EMBL/GenBank/DDBJ databases">
        <authorList>
            <person name="Varghese N."/>
            <person name="Submissions S."/>
        </authorList>
    </citation>
    <scope>NUCLEOTIDE SEQUENCE [LARGE SCALE GENOMIC DNA]</scope>
    <source>
        <strain evidence="3">DSM 17659</strain>
    </source>
</reference>
<sequence length="70" mass="8012">MTIIDKITFVLLLQFFFHLVKELGEWILKTGLKDAIIGKSIVALLKDSKIMKDGSLIKLYYENGTPKTIR</sequence>
<gene>
    <name evidence="1" type="ORF">SAMN05444372_108103</name>
    <name evidence="2" type="ORF">SAMN05444372_108108</name>
</gene>
<dbReference type="Proteomes" id="UP000184020">
    <property type="component" value="Unassembled WGS sequence"/>
</dbReference>
<dbReference type="RefSeq" id="WP_073019727.1">
    <property type="nucleotide sequence ID" value="NZ_FQWF01000008.1"/>
</dbReference>
<dbReference type="AlphaFoldDB" id="A0A1M5LLF2"/>
<organism evidence="2 3">
    <name type="scientific">Flavobacterium micromati</name>
    <dbReference type="NCBI Taxonomy" id="229205"/>
    <lineage>
        <taxon>Bacteria</taxon>
        <taxon>Pseudomonadati</taxon>
        <taxon>Bacteroidota</taxon>
        <taxon>Flavobacteriia</taxon>
        <taxon>Flavobacteriales</taxon>
        <taxon>Flavobacteriaceae</taxon>
        <taxon>Flavobacterium</taxon>
    </lineage>
</organism>
<dbReference type="STRING" id="229205.SAMN05444372_108103"/>
<reference evidence="2" key="1">
    <citation type="submission" date="2016-11" db="EMBL/GenBank/DDBJ databases">
        <authorList>
            <person name="Jaros S."/>
            <person name="Januszkiewicz K."/>
            <person name="Wedrychowicz H."/>
        </authorList>
    </citation>
    <scope>NUCLEOTIDE SEQUENCE [LARGE SCALE GENOMIC DNA]</scope>
    <source>
        <strain evidence="2">DSM 17659</strain>
    </source>
</reference>
<protein>
    <submittedName>
        <fullName evidence="2">Uncharacterized protein</fullName>
    </submittedName>
</protein>
<evidence type="ECO:0000313" key="2">
    <source>
        <dbReference type="EMBL" id="SHG65509.1"/>
    </source>
</evidence>
<evidence type="ECO:0000313" key="1">
    <source>
        <dbReference type="EMBL" id="SHG65364.1"/>
    </source>
</evidence>
<evidence type="ECO:0000313" key="3">
    <source>
        <dbReference type="Proteomes" id="UP000184020"/>
    </source>
</evidence>
<keyword evidence="3" id="KW-1185">Reference proteome</keyword>
<proteinExistence type="predicted"/>